<evidence type="ECO:0000256" key="11">
    <source>
        <dbReference type="ARBA" id="ARBA00031350"/>
    </source>
</evidence>
<gene>
    <name evidence="12" type="ORF">SMD11_4000</name>
</gene>
<evidence type="ECO:0000256" key="1">
    <source>
        <dbReference type="ARBA" id="ARBA00004496"/>
    </source>
</evidence>
<keyword evidence="5" id="KW-0963">Cytoplasm</keyword>
<dbReference type="CDD" id="cd02440">
    <property type="entry name" value="AdoMet_MTases"/>
    <property type="match status" value="1"/>
</dbReference>
<dbReference type="GO" id="GO:0032259">
    <property type="term" value="P:methylation"/>
    <property type="evidence" value="ECO:0007669"/>
    <property type="project" value="UniProtKB-KW"/>
</dbReference>
<dbReference type="SUPFAM" id="SSF53335">
    <property type="entry name" value="S-adenosyl-L-methionine-dependent methyltransferases"/>
    <property type="match status" value="1"/>
</dbReference>
<dbReference type="InterPro" id="IPR000682">
    <property type="entry name" value="PCMT"/>
</dbReference>
<dbReference type="Pfam" id="PF01135">
    <property type="entry name" value="PCMT"/>
    <property type="match status" value="1"/>
</dbReference>
<evidence type="ECO:0000256" key="5">
    <source>
        <dbReference type="ARBA" id="ARBA00022490"/>
    </source>
</evidence>
<dbReference type="GO" id="GO:0005737">
    <property type="term" value="C:cytoplasm"/>
    <property type="evidence" value="ECO:0007669"/>
    <property type="project" value="UniProtKB-SubCell"/>
</dbReference>
<evidence type="ECO:0000256" key="9">
    <source>
        <dbReference type="ARBA" id="ARBA00030757"/>
    </source>
</evidence>
<dbReference type="PANTHER" id="PTHR11579:SF0">
    <property type="entry name" value="PROTEIN-L-ISOASPARTATE(D-ASPARTATE) O-METHYLTRANSFERASE"/>
    <property type="match status" value="1"/>
</dbReference>
<accession>A0A1Z2L5N8</accession>
<dbReference type="EC" id="2.1.1.77" evidence="3"/>
<evidence type="ECO:0000256" key="10">
    <source>
        <dbReference type="ARBA" id="ARBA00031323"/>
    </source>
</evidence>
<evidence type="ECO:0000256" key="8">
    <source>
        <dbReference type="ARBA" id="ARBA00022691"/>
    </source>
</evidence>
<dbReference type="Gene3D" id="3.40.50.150">
    <property type="entry name" value="Vaccinia Virus protein VP39"/>
    <property type="match status" value="1"/>
</dbReference>
<name>A0A1Z2L5N8_9ACTN</name>
<proteinExistence type="inferred from homology"/>
<dbReference type="GO" id="GO:0004719">
    <property type="term" value="F:protein-L-isoaspartate (D-aspartate) O-methyltransferase activity"/>
    <property type="evidence" value="ECO:0007669"/>
    <property type="project" value="UniProtKB-EC"/>
</dbReference>
<dbReference type="Proteomes" id="UP000195755">
    <property type="component" value="Chromosome"/>
</dbReference>
<dbReference type="KEGG" id="salj:SMD11_4000"/>
<organism evidence="12 13">
    <name type="scientific">Streptomyces albireticuli</name>
    <dbReference type="NCBI Taxonomy" id="1940"/>
    <lineage>
        <taxon>Bacteria</taxon>
        <taxon>Bacillati</taxon>
        <taxon>Actinomycetota</taxon>
        <taxon>Actinomycetes</taxon>
        <taxon>Kitasatosporales</taxon>
        <taxon>Streptomycetaceae</taxon>
        <taxon>Streptomyces</taxon>
    </lineage>
</organism>
<evidence type="ECO:0000256" key="3">
    <source>
        <dbReference type="ARBA" id="ARBA00011890"/>
    </source>
</evidence>
<evidence type="ECO:0000256" key="6">
    <source>
        <dbReference type="ARBA" id="ARBA00022603"/>
    </source>
</evidence>
<comment type="similarity">
    <text evidence="2">Belongs to the methyltransferase superfamily. L-isoaspartyl/D-aspartyl protein methyltransferase family.</text>
</comment>
<sequence>MTAPAERTTGRGRDALRRQLVGSGSLTPSWIPAFEAVDRAGFLPDVMWPHDMATGRSVTVDRDREPDVWRTYAESDVPIVTQWDDGAHAGTEPGQSFSSSSSMPSLVFDMLTDLDVHEGQRVLEIGTGTGWNAGLLAHRVGAGNVVTVEVDRAVADSGREALRRAGLPVRVLHRDGFLGFPERAPYDRVIATCGLRDIPFAWVAQTTPGGVILVPWGTYYGPAEATVRLVVSEDGRSASGPFTRPVGFMRMRAQRLVRRAHAAYVPPGAMDRAETSVTTLRTADAAGFVKGLLMPGVTHVADRERDGRRAVWLYGLSDTSWAVAVFRDGHEQAKVCQSGPRRLWDELEEAHRWWEGKGRPGFERFGLTVTEGGRGSVWLDEPAAVLRRDGISNPMGNQGAR</sequence>
<dbReference type="EMBL" id="CP021744">
    <property type="protein sequence ID" value="ARZ69614.1"/>
    <property type="molecule type" value="Genomic_DNA"/>
</dbReference>
<protein>
    <recommendedName>
        <fullName evidence="4">Protein-L-isoaspartate O-methyltransferase</fullName>
        <ecNumber evidence="3">2.1.1.77</ecNumber>
    </recommendedName>
    <alternativeName>
        <fullName evidence="11">L-isoaspartyl protein carboxyl methyltransferase</fullName>
    </alternativeName>
    <alternativeName>
        <fullName evidence="9">Protein L-isoaspartyl methyltransferase</fullName>
    </alternativeName>
    <alternativeName>
        <fullName evidence="10">Protein-beta-aspartate methyltransferase</fullName>
    </alternativeName>
</protein>
<evidence type="ECO:0000256" key="4">
    <source>
        <dbReference type="ARBA" id="ARBA00013346"/>
    </source>
</evidence>
<keyword evidence="8" id="KW-0949">S-adenosyl-L-methionine</keyword>
<evidence type="ECO:0000313" key="12">
    <source>
        <dbReference type="EMBL" id="ARZ69614.1"/>
    </source>
</evidence>
<keyword evidence="6 12" id="KW-0489">Methyltransferase</keyword>
<evidence type="ECO:0000313" key="13">
    <source>
        <dbReference type="Proteomes" id="UP000195755"/>
    </source>
</evidence>
<dbReference type="PANTHER" id="PTHR11579">
    <property type="entry name" value="PROTEIN-L-ISOASPARTATE O-METHYLTRANSFERASE"/>
    <property type="match status" value="1"/>
</dbReference>
<dbReference type="InterPro" id="IPR029063">
    <property type="entry name" value="SAM-dependent_MTases_sf"/>
</dbReference>
<reference evidence="12 13" key="1">
    <citation type="submission" date="2017-06" db="EMBL/GenBank/DDBJ databases">
        <title>Streptomyces albireticuli Genome sequencing and assembly.</title>
        <authorList>
            <person name="Wang Y."/>
            <person name="Du B."/>
            <person name="Ding Y."/>
            <person name="Liu H."/>
            <person name="Hou Q."/>
            <person name="Liu K."/>
            <person name="Yao L."/>
            <person name="Wang C."/>
        </authorList>
    </citation>
    <scope>NUCLEOTIDE SEQUENCE [LARGE SCALE GENOMIC DNA]</scope>
    <source>
        <strain evidence="12 13">MDJK11</strain>
    </source>
</reference>
<evidence type="ECO:0000256" key="2">
    <source>
        <dbReference type="ARBA" id="ARBA00005369"/>
    </source>
</evidence>
<dbReference type="AlphaFoldDB" id="A0A1Z2L5N8"/>
<keyword evidence="7 12" id="KW-0808">Transferase</keyword>
<comment type="subcellular location">
    <subcellularLocation>
        <location evidence="1">Cytoplasm</location>
    </subcellularLocation>
</comment>
<evidence type="ECO:0000256" key="7">
    <source>
        <dbReference type="ARBA" id="ARBA00022679"/>
    </source>
</evidence>